<name>A0A1H8LF50_9BACI</name>
<accession>A0A1H8LF50</accession>
<keyword evidence="6" id="KW-1003">Cell membrane</keyword>
<organism evidence="13 14">
    <name type="scientific">Amphibacillus marinus</name>
    <dbReference type="NCBI Taxonomy" id="872970"/>
    <lineage>
        <taxon>Bacteria</taxon>
        <taxon>Bacillati</taxon>
        <taxon>Bacillota</taxon>
        <taxon>Bacilli</taxon>
        <taxon>Bacillales</taxon>
        <taxon>Bacillaceae</taxon>
        <taxon>Amphibacillus</taxon>
    </lineage>
</organism>
<dbReference type="Proteomes" id="UP000199300">
    <property type="component" value="Unassembled WGS sequence"/>
</dbReference>
<dbReference type="PANTHER" id="PTHR43738">
    <property type="entry name" value="ABC TRANSPORTER, MEMBRANE PROTEIN"/>
    <property type="match status" value="1"/>
</dbReference>
<dbReference type="GO" id="GO:0005886">
    <property type="term" value="C:plasma membrane"/>
    <property type="evidence" value="ECO:0007669"/>
    <property type="project" value="UniProtKB-SubCell"/>
</dbReference>
<gene>
    <name evidence="13" type="ORF">SAMN04488134_103175</name>
</gene>
<comment type="subunit">
    <text evidence="3">The complex is composed of two ATP-binding proteins (HrtA), two transmembrane proteins (HrtB) and a solute-binding protein.</text>
</comment>
<evidence type="ECO:0000256" key="8">
    <source>
        <dbReference type="ARBA" id="ARBA00022989"/>
    </source>
</evidence>
<dbReference type="RefSeq" id="WP_091496023.1">
    <property type="nucleotide sequence ID" value="NZ_FODJ01000003.1"/>
</dbReference>
<dbReference type="InterPro" id="IPR003838">
    <property type="entry name" value="ABC3_permease_C"/>
</dbReference>
<keyword evidence="14" id="KW-1185">Reference proteome</keyword>
<reference evidence="13 14" key="1">
    <citation type="submission" date="2016-10" db="EMBL/GenBank/DDBJ databases">
        <authorList>
            <person name="de Groot N.N."/>
        </authorList>
    </citation>
    <scope>NUCLEOTIDE SEQUENCE [LARGE SCALE GENOMIC DNA]</scope>
    <source>
        <strain evidence="13 14">CGMCC 1.10434</strain>
    </source>
</reference>
<feature type="transmembrane region" description="Helical" evidence="11">
    <location>
        <begin position="329"/>
        <end position="350"/>
    </location>
</feature>
<comment type="similarity">
    <text evidence="2">Belongs to the ABC-4 integral membrane protein family. HrtB subfamily.</text>
</comment>
<dbReference type="EMBL" id="FODJ01000003">
    <property type="protein sequence ID" value="SEO03398.1"/>
    <property type="molecule type" value="Genomic_DNA"/>
</dbReference>
<evidence type="ECO:0000256" key="6">
    <source>
        <dbReference type="ARBA" id="ARBA00022475"/>
    </source>
</evidence>
<evidence type="ECO:0000259" key="12">
    <source>
        <dbReference type="Pfam" id="PF02687"/>
    </source>
</evidence>
<feature type="transmembrane region" description="Helical" evidence="11">
    <location>
        <begin position="15"/>
        <end position="39"/>
    </location>
</feature>
<dbReference type="OrthoDB" id="384327at2"/>
<feature type="transmembrane region" description="Helical" evidence="11">
    <location>
        <begin position="242"/>
        <end position="267"/>
    </location>
</feature>
<evidence type="ECO:0000313" key="13">
    <source>
        <dbReference type="EMBL" id="SEO03398.1"/>
    </source>
</evidence>
<dbReference type="STRING" id="872970.SAMN04488134_103175"/>
<keyword evidence="8 11" id="KW-1133">Transmembrane helix</keyword>
<protein>
    <recommendedName>
        <fullName evidence="4">Putative hemin transport system permease protein HrtB</fullName>
    </recommendedName>
</protein>
<evidence type="ECO:0000313" key="14">
    <source>
        <dbReference type="Proteomes" id="UP000199300"/>
    </source>
</evidence>
<evidence type="ECO:0000256" key="4">
    <source>
        <dbReference type="ARBA" id="ARBA00016962"/>
    </source>
</evidence>
<dbReference type="Pfam" id="PF02687">
    <property type="entry name" value="FtsX"/>
    <property type="match status" value="1"/>
</dbReference>
<evidence type="ECO:0000256" key="9">
    <source>
        <dbReference type="ARBA" id="ARBA00023136"/>
    </source>
</evidence>
<keyword evidence="9 11" id="KW-0472">Membrane</keyword>
<dbReference type="AlphaFoldDB" id="A0A1H8LF50"/>
<feature type="transmembrane region" description="Helical" evidence="11">
    <location>
        <begin position="287"/>
        <end position="309"/>
    </location>
</feature>
<proteinExistence type="inferred from homology"/>
<evidence type="ECO:0000256" key="1">
    <source>
        <dbReference type="ARBA" id="ARBA00004651"/>
    </source>
</evidence>
<evidence type="ECO:0000256" key="7">
    <source>
        <dbReference type="ARBA" id="ARBA00022692"/>
    </source>
</evidence>
<evidence type="ECO:0000256" key="3">
    <source>
        <dbReference type="ARBA" id="ARBA00011131"/>
    </source>
</evidence>
<comment type="function">
    <text evidence="10">Part of the ABC transporter complex hrt involved in hemin import. Responsible for the translocation of the substrate across the membrane.</text>
</comment>
<comment type="subcellular location">
    <subcellularLocation>
        <location evidence="1">Cell membrane</location>
        <topology evidence="1">Multi-pass membrane protein</topology>
    </subcellularLocation>
</comment>
<dbReference type="PANTHER" id="PTHR43738:SF1">
    <property type="entry name" value="HEMIN TRANSPORT SYSTEM PERMEASE PROTEIN HRTB-RELATED"/>
    <property type="match status" value="1"/>
</dbReference>
<sequence length="363" mass="39403">MFLAWNEIKYSKVRYVLIMGVLFLIAYLVFFLTGLAYGLAQDNRTAIDSWEADGIILPEEANGNINMALLSDQAVDQVAATEKAVLGQMAAVVEREDSSADERLDVRFLGIKVDEFLMPEIIEGRAFETDQEVVVDVSLRDEGLLSLNDSVSLLSSEQTFEVVGFIDNAKLSVSPVMYTTIEAFQEIRFGEMEQERDELAISAIVVRATNGDIANVTIDNEQLELIAISDFISDLPGYNAQVLTFAFMISFLIVIAAIVIGIFIYVLTLQKVSTFGVMKAQGISSGYLARSVIVQTFVLSAIGIGLGFLGTAGTQLALPAAVPFQSNGLFLIVVSAVMLIIAVLGALFSVRTIVKIDPLKAIS</sequence>
<evidence type="ECO:0000256" key="11">
    <source>
        <dbReference type="SAM" id="Phobius"/>
    </source>
</evidence>
<feature type="domain" description="ABC3 transporter permease C-terminal" evidence="12">
    <location>
        <begin position="247"/>
        <end position="358"/>
    </location>
</feature>
<evidence type="ECO:0000256" key="2">
    <source>
        <dbReference type="ARBA" id="ARBA00008697"/>
    </source>
</evidence>
<keyword evidence="7 11" id="KW-0812">Transmembrane</keyword>
<evidence type="ECO:0000256" key="10">
    <source>
        <dbReference type="ARBA" id="ARBA00024973"/>
    </source>
</evidence>
<keyword evidence="5" id="KW-0813">Transport</keyword>
<dbReference type="InterPro" id="IPR051125">
    <property type="entry name" value="ABC-4/HrtB_transporter"/>
</dbReference>
<evidence type="ECO:0000256" key="5">
    <source>
        <dbReference type="ARBA" id="ARBA00022448"/>
    </source>
</evidence>